<reference evidence="1" key="2">
    <citation type="submission" date="2020-11" db="EMBL/GenBank/DDBJ databases">
        <authorList>
            <consortium name="NCBI Pathogen Detection Project"/>
        </authorList>
    </citation>
    <scope>NUCLEOTIDE SEQUENCE</scope>
    <source>
        <strain evidence="1">RS189</strain>
    </source>
</reference>
<dbReference type="AlphaFoldDB" id="A0AA37ZDH7"/>
<evidence type="ECO:0000313" key="2">
    <source>
        <dbReference type="Proteomes" id="UP000867745"/>
    </source>
</evidence>
<reference evidence="1" key="1">
    <citation type="journal article" date="2018" name="Genome Biol.">
        <title>SKESA: strategic k-mer extension for scrupulous assemblies.</title>
        <authorList>
            <person name="Souvorov A."/>
            <person name="Agarwala R."/>
            <person name="Lipman D.J."/>
        </authorList>
    </citation>
    <scope>NUCLEOTIDE SEQUENCE</scope>
    <source>
        <strain evidence="1">RS189</strain>
    </source>
</reference>
<comment type="caution">
    <text evidence="1">The sequence shown here is derived from an EMBL/GenBank/DDBJ whole genome shotgun (WGS) entry which is preliminary data.</text>
</comment>
<gene>
    <name evidence="1" type="ORF">JAW44_004612</name>
</gene>
<dbReference type="Proteomes" id="UP000867745">
    <property type="component" value="Unassembled WGS sequence"/>
</dbReference>
<organism evidence="1 2">
    <name type="scientific">Citrobacter werkmanii</name>
    <dbReference type="NCBI Taxonomy" id="67827"/>
    <lineage>
        <taxon>Bacteria</taxon>
        <taxon>Pseudomonadati</taxon>
        <taxon>Pseudomonadota</taxon>
        <taxon>Gammaproteobacteria</taxon>
        <taxon>Enterobacterales</taxon>
        <taxon>Enterobacteriaceae</taxon>
        <taxon>Citrobacter</taxon>
        <taxon>Citrobacter freundii complex</taxon>
    </lineage>
</organism>
<protein>
    <submittedName>
        <fullName evidence="1">Uncharacterized protein</fullName>
    </submittedName>
</protein>
<name>A0AA37ZDH7_9ENTR</name>
<accession>A0AA37ZDH7</accession>
<evidence type="ECO:0000313" key="1">
    <source>
        <dbReference type="EMBL" id="HAT7594803.1"/>
    </source>
</evidence>
<dbReference type="EMBL" id="DACUGV010000010">
    <property type="protein sequence ID" value="HAT7594803.1"/>
    <property type="molecule type" value="Genomic_DNA"/>
</dbReference>
<proteinExistence type="predicted"/>
<sequence length="81" mass="9135">MKTGANTDITTPLRIICDYMQRFMRNNKDAKLSEAKQRLESKIVVFINDGYDEQHLRQALSAATSSHSREAFTRALSAGCL</sequence>